<dbReference type="OrthoDB" id="3946203at2759"/>
<proteinExistence type="predicted"/>
<accession>A0A6A6H1J6</accession>
<sequence length="625" mass="65361">MRDELRGLFLAGTGLAQAFGVVPLSDSISARALNSSNGILSSLPIKAIVPTRSGQIGVNPLTAYIGPISQFIQDPVGQETILVAPNPSATSWIGSNTMNLTDFTSTSGTLTTTESVPASVTTVASATGALSEGDVSLVLAPFLRDQLEVAAKAAVSACEAVNKAKRSDLSSEDGGFESCLISEALATAQPGGIMDAAAGYIESLNLDVSSSFKSPLDAAIAVAKSQARRKTFYVAFTFFSIYATKKAVMWQLRFPKAPKIPTKGWAAPSSTSSPTTCPPGAPTGSNMPVCEDEDCNGLDQKCSSGPWKNCDCAGLIHYGEGDGYEGILDWFDQQQAILTSIDDLPVPKPTPSCFANSDGPDFSGKAKATPATWCVCGASKKIYPTLSSTTRSPCGYTSLPSTTISITRDPLPSAAPTSCRLTTVSYPADLSAALTGTYTGCTCNDNRHWGITTYSSGSLTSVGCVTPTSSSSSASSLPPVTTGGAGTVQCLAKHQKDDQNWYMNAGLGYSAVSNFCTGIAPYETIGPGGQSSDGYWTNPSTTYPPPNPIIAAVTYEGGDCPPIDFHDHSNVDLCLTNLKIPLDNCDHNTGSWFNTQGGNLTQGCYVWSIFMCNDQHRIGQCPNFG</sequence>
<organism evidence="1 2">
    <name type="scientific">Viridothelium virens</name>
    <name type="common">Speckled blister lichen</name>
    <name type="synonym">Trypethelium virens</name>
    <dbReference type="NCBI Taxonomy" id="1048519"/>
    <lineage>
        <taxon>Eukaryota</taxon>
        <taxon>Fungi</taxon>
        <taxon>Dikarya</taxon>
        <taxon>Ascomycota</taxon>
        <taxon>Pezizomycotina</taxon>
        <taxon>Dothideomycetes</taxon>
        <taxon>Dothideomycetes incertae sedis</taxon>
        <taxon>Trypetheliales</taxon>
        <taxon>Trypetheliaceae</taxon>
        <taxon>Viridothelium</taxon>
    </lineage>
</organism>
<evidence type="ECO:0000313" key="2">
    <source>
        <dbReference type="Proteomes" id="UP000800092"/>
    </source>
</evidence>
<name>A0A6A6H1J6_VIRVR</name>
<reference evidence="1" key="1">
    <citation type="journal article" date="2020" name="Stud. Mycol.">
        <title>101 Dothideomycetes genomes: a test case for predicting lifestyles and emergence of pathogens.</title>
        <authorList>
            <person name="Haridas S."/>
            <person name="Albert R."/>
            <person name="Binder M."/>
            <person name="Bloem J."/>
            <person name="Labutti K."/>
            <person name="Salamov A."/>
            <person name="Andreopoulos B."/>
            <person name="Baker S."/>
            <person name="Barry K."/>
            <person name="Bills G."/>
            <person name="Bluhm B."/>
            <person name="Cannon C."/>
            <person name="Castanera R."/>
            <person name="Culley D."/>
            <person name="Daum C."/>
            <person name="Ezra D."/>
            <person name="Gonzalez J."/>
            <person name="Henrissat B."/>
            <person name="Kuo A."/>
            <person name="Liang C."/>
            <person name="Lipzen A."/>
            <person name="Lutzoni F."/>
            <person name="Magnuson J."/>
            <person name="Mondo S."/>
            <person name="Nolan M."/>
            <person name="Ohm R."/>
            <person name="Pangilinan J."/>
            <person name="Park H.-J."/>
            <person name="Ramirez L."/>
            <person name="Alfaro M."/>
            <person name="Sun H."/>
            <person name="Tritt A."/>
            <person name="Yoshinaga Y."/>
            <person name="Zwiers L.-H."/>
            <person name="Turgeon B."/>
            <person name="Goodwin S."/>
            <person name="Spatafora J."/>
            <person name="Crous P."/>
            <person name="Grigoriev I."/>
        </authorList>
    </citation>
    <scope>NUCLEOTIDE SEQUENCE</scope>
    <source>
        <strain evidence="1">Tuck. ex Michener</strain>
    </source>
</reference>
<dbReference type="AlphaFoldDB" id="A0A6A6H1J6"/>
<protein>
    <submittedName>
        <fullName evidence="1">Uncharacterized protein</fullName>
    </submittedName>
</protein>
<keyword evidence="2" id="KW-1185">Reference proteome</keyword>
<dbReference type="Proteomes" id="UP000800092">
    <property type="component" value="Unassembled WGS sequence"/>
</dbReference>
<dbReference type="EMBL" id="ML991825">
    <property type="protein sequence ID" value="KAF2231580.1"/>
    <property type="molecule type" value="Genomic_DNA"/>
</dbReference>
<evidence type="ECO:0000313" key="1">
    <source>
        <dbReference type="EMBL" id="KAF2231580.1"/>
    </source>
</evidence>
<gene>
    <name evidence="1" type="ORF">EV356DRAFT_506794</name>
</gene>